<dbReference type="EMBL" id="VKKY01000002">
    <property type="protein sequence ID" value="KAA3438657.1"/>
    <property type="molecule type" value="Genomic_DNA"/>
</dbReference>
<protein>
    <submittedName>
        <fullName evidence="3">DUF4178 domain-containing protein</fullName>
    </submittedName>
</protein>
<gene>
    <name evidence="3" type="ORF">FOA19_15655</name>
</gene>
<evidence type="ECO:0000259" key="2">
    <source>
        <dbReference type="Pfam" id="PF13785"/>
    </source>
</evidence>
<keyword evidence="1" id="KW-1133">Transmembrane helix</keyword>
<comment type="caution">
    <text evidence="3">The sequence shown here is derived from an EMBL/GenBank/DDBJ whole genome shotgun (WGS) entry which is preliminary data.</text>
</comment>
<name>A0A5B6TDW1_9BACT</name>
<evidence type="ECO:0000313" key="3">
    <source>
        <dbReference type="EMBL" id="KAA3438657.1"/>
    </source>
</evidence>
<accession>A0A5B6TDW1</accession>
<organism evidence="3 4">
    <name type="scientific">Rufibacter hautae</name>
    <dbReference type="NCBI Taxonomy" id="2595005"/>
    <lineage>
        <taxon>Bacteria</taxon>
        <taxon>Pseudomonadati</taxon>
        <taxon>Bacteroidota</taxon>
        <taxon>Cytophagia</taxon>
        <taxon>Cytophagales</taxon>
        <taxon>Hymenobacteraceae</taxon>
        <taxon>Rufibacter</taxon>
    </lineage>
</organism>
<dbReference type="OrthoDB" id="713199at2"/>
<dbReference type="Proteomes" id="UP000324133">
    <property type="component" value="Unassembled WGS sequence"/>
</dbReference>
<evidence type="ECO:0000313" key="4">
    <source>
        <dbReference type="Proteomes" id="UP000324133"/>
    </source>
</evidence>
<dbReference type="Pfam" id="PF13785">
    <property type="entry name" value="DUF4178"/>
    <property type="match status" value="1"/>
</dbReference>
<keyword evidence="1" id="KW-0472">Membrane</keyword>
<dbReference type="AlphaFoldDB" id="A0A5B6TDW1"/>
<feature type="domain" description="DUF4178" evidence="2">
    <location>
        <begin position="72"/>
        <end position="184"/>
    </location>
</feature>
<proteinExistence type="predicted"/>
<dbReference type="InterPro" id="IPR025235">
    <property type="entry name" value="DUF4178"/>
</dbReference>
<evidence type="ECO:0000256" key="1">
    <source>
        <dbReference type="SAM" id="Phobius"/>
    </source>
</evidence>
<keyword evidence="1" id="KW-0812">Transmembrane</keyword>
<dbReference type="RefSeq" id="WP_149091713.1">
    <property type="nucleotide sequence ID" value="NZ_VKKY01000002.1"/>
</dbReference>
<keyword evidence="4" id="KW-1185">Reference proteome</keyword>
<reference evidence="3 4" key="1">
    <citation type="submission" date="2019-07" db="EMBL/GenBank/DDBJ databases">
        <title>Rufibacter sp. nov., isolated from lake sediment.</title>
        <authorList>
            <person name="Qu J.-H."/>
        </authorList>
    </citation>
    <scope>NUCLEOTIDE SEQUENCE [LARGE SCALE GENOMIC DNA]</scope>
    <source>
        <strain evidence="3 4">NBS58-1</strain>
    </source>
</reference>
<feature type="transmembrane region" description="Helical" evidence="1">
    <location>
        <begin position="399"/>
        <end position="419"/>
    </location>
</feature>
<sequence>MNGFELTQKGKLPALPLEVKCPDCKHPLQLYTYAQAKSVACDRCARVSDVQENGLVPGKKVGREKQEPLIPIGSEGRIKDILYKVVGFVVYKEQNFKYRWREYVLFNPVHGYSFLAEYDGHWTFFRFVSDFSKGAAKNTTSLYYLDREFKLYNKYRSQVMYARGEFSWQITEDNSQFVEYVAPPYMLTHSFSKVDQSWMLGEHMEPETVQETFSITSPMPYKIDVGAVEPFSDNFSYQYVTKVGGIAAILLFLIQVLLFTFHQNKVLLDQTFTVTEEAGKGTLVPVPGPTLEIGSSFLGATNLQVILRAPVTNTWFATGISLLNVKTGREYFVEVGVEFYAGFEDGERWTEGSPGTDQILSSIPHGTYQVYLQPSRETMAYGTTLPETFQLKLVQDVPIWSNFWIALLLIGAVPLVQGWRHYTFEKSRWMNSDYSPYESN</sequence>
<feature type="transmembrane region" description="Helical" evidence="1">
    <location>
        <begin position="239"/>
        <end position="261"/>
    </location>
</feature>